<protein>
    <submittedName>
        <fullName evidence="1">Uncharacterized protein</fullName>
    </submittedName>
</protein>
<comment type="caution">
    <text evidence="1">The sequence shown here is derived from an EMBL/GenBank/DDBJ whole genome shotgun (WGS) entry which is preliminary data.</text>
</comment>
<evidence type="ECO:0000313" key="1">
    <source>
        <dbReference type="EMBL" id="ODS34773.1"/>
    </source>
</evidence>
<reference evidence="1 2" key="1">
    <citation type="submission" date="2016-07" db="EMBL/GenBank/DDBJ databases">
        <title>Draft genome of Scalindua rubra, obtained from a brine-seawater interface in the Red Sea, sheds light on salt adaptation in anammox bacteria.</title>
        <authorList>
            <person name="Speth D.R."/>
            <person name="Lagkouvardos I."/>
            <person name="Wang Y."/>
            <person name="Qian P.-Y."/>
            <person name="Dutilh B.E."/>
            <person name="Jetten M.S."/>
        </authorList>
    </citation>
    <scope>NUCLEOTIDE SEQUENCE [LARGE SCALE GENOMIC DNA]</scope>
    <source>
        <strain evidence="1">BSI-1</strain>
    </source>
</reference>
<accession>A0A1E3XGK5</accession>
<sequence length="64" mass="7344">MGFILVFKPIHELKGGKVKGNCDAELVLQAMADYENYHQAIIVTREFWGQILQILGTQYLIIYT</sequence>
<dbReference type="Gene3D" id="3.40.50.1010">
    <property type="entry name" value="5'-nuclease"/>
    <property type="match status" value="1"/>
</dbReference>
<proteinExistence type="predicted"/>
<dbReference type="AlphaFoldDB" id="A0A1E3XGK5"/>
<gene>
    <name evidence="1" type="ORF">SCARUB_00033</name>
</gene>
<dbReference type="Proteomes" id="UP000094056">
    <property type="component" value="Unassembled WGS sequence"/>
</dbReference>
<organism evidence="1 2">
    <name type="scientific">Candidatus Scalindua rubra</name>
    <dbReference type="NCBI Taxonomy" id="1872076"/>
    <lineage>
        <taxon>Bacteria</taxon>
        <taxon>Pseudomonadati</taxon>
        <taxon>Planctomycetota</taxon>
        <taxon>Candidatus Brocadiia</taxon>
        <taxon>Candidatus Brocadiales</taxon>
        <taxon>Candidatus Scalinduaceae</taxon>
        <taxon>Candidatus Scalindua</taxon>
    </lineage>
</organism>
<evidence type="ECO:0000313" key="2">
    <source>
        <dbReference type="Proteomes" id="UP000094056"/>
    </source>
</evidence>
<name>A0A1E3XGK5_9BACT</name>
<dbReference type="EMBL" id="MAYW01000001">
    <property type="protein sequence ID" value="ODS34773.1"/>
    <property type="molecule type" value="Genomic_DNA"/>
</dbReference>